<dbReference type="AlphaFoldDB" id="A0A9P8VVE1"/>
<proteinExistence type="inferred from homology"/>
<dbReference type="OrthoDB" id="184880at2759"/>
<dbReference type="Gene3D" id="3.40.50.150">
    <property type="entry name" value="Vaccinia Virus protein VP39"/>
    <property type="match status" value="1"/>
</dbReference>
<dbReference type="InterPro" id="IPR029063">
    <property type="entry name" value="SAM-dependent_MTases_sf"/>
</dbReference>
<evidence type="ECO:0000256" key="1">
    <source>
        <dbReference type="ARBA" id="ARBA00038158"/>
    </source>
</evidence>
<keyword evidence="3" id="KW-1185">Reference proteome</keyword>
<dbReference type="PANTHER" id="PTHR43591:SF10">
    <property type="entry name" value="ABC TRANSMEMBRANE TYPE-1 DOMAIN-CONTAINING PROTEIN-RELATED"/>
    <property type="match status" value="1"/>
</dbReference>
<organism evidence="2 3">
    <name type="scientific">Thelonectria olida</name>
    <dbReference type="NCBI Taxonomy" id="1576542"/>
    <lineage>
        <taxon>Eukaryota</taxon>
        <taxon>Fungi</taxon>
        <taxon>Dikarya</taxon>
        <taxon>Ascomycota</taxon>
        <taxon>Pezizomycotina</taxon>
        <taxon>Sordariomycetes</taxon>
        <taxon>Hypocreomycetidae</taxon>
        <taxon>Hypocreales</taxon>
        <taxon>Nectriaceae</taxon>
        <taxon>Thelonectria</taxon>
    </lineage>
</organism>
<gene>
    <name evidence="2" type="ORF">B0T10DRAFT_447566</name>
</gene>
<dbReference type="EMBL" id="JAGPYM010000030">
    <property type="protein sequence ID" value="KAH6877223.1"/>
    <property type="molecule type" value="Genomic_DNA"/>
</dbReference>
<comment type="similarity">
    <text evidence="1">Belongs to the methyltransferase superfamily. LaeA methyltransferase family.</text>
</comment>
<dbReference type="SUPFAM" id="SSF53335">
    <property type="entry name" value="S-adenosyl-L-methionine-dependent methyltransferases"/>
    <property type="match status" value="1"/>
</dbReference>
<reference evidence="2 3" key="1">
    <citation type="journal article" date="2021" name="Nat. Commun.">
        <title>Genetic determinants of endophytism in the Arabidopsis root mycobiome.</title>
        <authorList>
            <person name="Mesny F."/>
            <person name="Miyauchi S."/>
            <person name="Thiergart T."/>
            <person name="Pickel B."/>
            <person name="Atanasova L."/>
            <person name="Karlsson M."/>
            <person name="Huettel B."/>
            <person name="Barry K.W."/>
            <person name="Haridas S."/>
            <person name="Chen C."/>
            <person name="Bauer D."/>
            <person name="Andreopoulos W."/>
            <person name="Pangilinan J."/>
            <person name="LaButti K."/>
            <person name="Riley R."/>
            <person name="Lipzen A."/>
            <person name="Clum A."/>
            <person name="Drula E."/>
            <person name="Henrissat B."/>
            <person name="Kohler A."/>
            <person name="Grigoriev I.V."/>
            <person name="Martin F.M."/>
            <person name="Hacquard S."/>
        </authorList>
    </citation>
    <scope>NUCLEOTIDE SEQUENCE [LARGE SCALE GENOMIC DNA]</scope>
    <source>
        <strain evidence="2 3">MPI-CAGE-CH-0241</strain>
    </source>
</reference>
<dbReference type="GO" id="GO:0032259">
    <property type="term" value="P:methylation"/>
    <property type="evidence" value="ECO:0007669"/>
    <property type="project" value="UniProtKB-KW"/>
</dbReference>
<keyword evidence="2" id="KW-0489">Methyltransferase</keyword>
<accession>A0A9P8VVE1</accession>
<sequence length="335" mass="37650">MCPETDEARPADAAIEVDANDSDSTYSASTGVTDTTSLRTSILAYKWENGRRYHAYQDGSYWGPNDDRQQEAEDLMHEMYRIVLNGELSAAPIGDSPQDVLDVGCGTGVWAIEFADEHPSADVVGVDLSPIQPSFVPPNCKFEVDDINKDWTYPENKFDLVHIRAMTGCIPDWPEFHKKAFKHVKPGGYVEHVELWGIARSDDGSLKDDSPLRTWVEIFEKIGDAMGKCFFYDQKAADAVRDAGFVNVSERRVKVPIGTWPKDKKLKAWGAWNRQFVLQGIEGFSIRGLTEMLGWKYDDAQLFLASLRKELTNPATHAYVEMTIIYGQKPVEGEN</sequence>
<comment type="caution">
    <text evidence="2">The sequence shown here is derived from an EMBL/GenBank/DDBJ whole genome shotgun (WGS) entry which is preliminary data.</text>
</comment>
<dbReference type="Pfam" id="PF13489">
    <property type="entry name" value="Methyltransf_23"/>
    <property type="match status" value="1"/>
</dbReference>
<dbReference type="PANTHER" id="PTHR43591">
    <property type="entry name" value="METHYLTRANSFERASE"/>
    <property type="match status" value="1"/>
</dbReference>
<dbReference type="GO" id="GO:0008168">
    <property type="term" value="F:methyltransferase activity"/>
    <property type="evidence" value="ECO:0007669"/>
    <property type="project" value="UniProtKB-KW"/>
</dbReference>
<evidence type="ECO:0000313" key="3">
    <source>
        <dbReference type="Proteomes" id="UP000777438"/>
    </source>
</evidence>
<name>A0A9P8VVE1_9HYPO</name>
<dbReference type="Proteomes" id="UP000777438">
    <property type="component" value="Unassembled WGS sequence"/>
</dbReference>
<evidence type="ECO:0000313" key="2">
    <source>
        <dbReference type="EMBL" id="KAH6877223.1"/>
    </source>
</evidence>
<protein>
    <submittedName>
        <fullName evidence="2">S-adenosyl-L-methionine-dependent methyltransferase</fullName>
    </submittedName>
</protein>
<keyword evidence="2" id="KW-0808">Transferase</keyword>
<dbReference type="CDD" id="cd02440">
    <property type="entry name" value="AdoMet_MTases"/>
    <property type="match status" value="1"/>
</dbReference>